<reference evidence="2" key="1">
    <citation type="submission" date="2022-07" db="EMBL/GenBank/DDBJ databases">
        <title>Fungi with potential for degradation of polypropylene.</title>
        <authorList>
            <person name="Gostincar C."/>
        </authorList>
    </citation>
    <scope>NUCLEOTIDE SEQUENCE</scope>
    <source>
        <strain evidence="2">EXF-13308</strain>
    </source>
</reference>
<sequence length="118" mass="12591">MQLLKLASLAALAGFVAAAPAPQEDDPAPKPPFHIAFTFTNGSFTDPIDFPDTLDVIPTNITELISAVFFSPPGFEVWGRCTLLEPDRQGLGSVEFNKATTRAVDPPAVVGFVQCNSE</sequence>
<evidence type="ECO:0000313" key="2">
    <source>
        <dbReference type="EMBL" id="KAJ9136539.1"/>
    </source>
</evidence>
<dbReference type="Proteomes" id="UP001174694">
    <property type="component" value="Unassembled WGS sequence"/>
</dbReference>
<comment type="caution">
    <text evidence="2">The sequence shown here is derived from an EMBL/GenBank/DDBJ whole genome shotgun (WGS) entry which is preliminary data.</text>
</comment>
<evidence type="ECO:0000313" key="3">
    <source>
        <dbReference type="Proteomes" id="UP001174694"/>
    </source>
</evidence>
<protein>
    <submittedName>
        <fullName evidence="2">Uncharacterized protein</fullName>
    </submittedName>
</protein>
<gene>
    <name evidence="2" type="ORF">NKR23_g9778</name>
</gene>
<name>A0AA38RGF7_9PEZI</name>
<feature type="chain" id="PRO_5041359971" evidence="1">
    <location>
        <begin position="19"/>
        <end position="118"/>
    </location>
</feature>
<accession>A0AA38RGF7</accession>
<evidence type="ECO:0000256" key="1">
    <source>
        <dbReference type="SAM" id="SignalP"/>
    </source>
</evidence>
<dbReference type="AlphaFoldDB" id="A0AA38RGF7"/>
<proteinExistence type="predicted"/>
<organism evidence="2 3">
    <name type="scientific">Pleurostoma richardsiae</name>
    <dbReference type="NCBI Taxonomy" id="41990"/>
    <lineage>
        <taxon>Eukaryota</taxon>
        <taxon>Fungi</taxon>
        <taxon>Dikarya</taxon>
        <taxon>Ascomycota</taxon>
        <taxon>Pezizomycotina</taxon>
        <taxon>Sordariomycetes</taxon>
        <taxon>Sordariomycetidae</taxon>
        <taxon>Calosphaeriales</taxon>
        <taxon>Pleurostomataceae</taxon>
        <taxon>Pleurostoma</taxon>
    </lineage>
</organism>
<dbReference type="EMBL" id="JANBVO010000039">
    <property type="protein sequence ID" value="KAJ9136539.1"/>
    <property type="molecule type" value="Genomic_DNA"/>
</dbReference>
<feature type="signal peptide" evidence="1">
    <location>
        <begin position="1"/>
        <end position="18"/>
    </location>
</feature>
<keyword evidence="1" id="KW-0732">Signal</keyword>
<keyword evidence="3" id="KW-1185">Reference proteome</keyword>